<dbReference type="AlphaFoldDB" id="I0ER31"/>
<proteinExistence type="predicted"/>
<evidence type="ECO:0000256" key="13">
    <source>
        <dbReference type="ARBA" id="ARBA00023026"/>
    </source>
</evidence>
<comment type="subcellular location">
    <subcellularLocation>
        <location evidence="4">Cell outer membrane</location>
        <topology evidence="4">Multi-pass membrane protein</topology>
    </subcellularLocation>
    <subcellularLocation>
        <location evidence="2">Cell surface</location>
    </subcellularLocation>
    <subcellularLocation>
        <location evidence="3">Periplasm</location>
    </subcellularLocation>
    <subcellularLocation>
        <location evidence="5">Secreted</location>
    </subcellularLocation>
</comment>
<evidence type="ECO:0000256" key="4">
    <source>
        <dbReference type="ARBA" id="ARBA00004571"/>
    </source>
</evidence>
<reference evidence="18 19" key="1">
    <citation type="journal article" date="2013" name="PLoS ONE">
        <title>Sequence Divergence and Conservation in Genomes ofHelicobacter cetorum Strains from a Dolphin and a Whale.</title>
        <authorList>
            <person name="Kersulyte D."/>
            <person name="Rossi M."/>
            <person name="Berg D.E."/>
        </authorList>
    </citation>
    <scope>NUCLEOTIDE SEQUENCE [LARGE SCALE GENOMIC DNA]</scope>
    <source>
        <strain evidence="18 19">MIT 99-5656</strain>
    </source>
</reference>
<dbReference type="GO" id="GO:0009279">
    <property type="term" value="C:cell outer membrane"/>
    <property type="evidence" value="ECO:0007669"/>
    <property type="project" value="UniProtKB-SubCell"/>
</dbReference>
<evidence type="ECO:0000256" key="2">
    <source>
        <dbReference type="ARBA" id="ARBA00004241"/>
    </source>
</evidence>
<keyword evidence="14" id="KW-0472">Membrane</keyword>
<accession>I0ER31</accession>
<keyword evidence="10" id="KW-0812">Transmembrane</keyword>
<dbReference type="KEGG" id="hcm:HCD_01865"/>
<keyword evidence="9" id="KW-0800">Toxin</keyword>
<evidence type="ECO:0000259" key="17">
    <source>
        <dbReference type="PROSITE" id="PS51208"/>
    </source>
</evidence>
<dbReference type="PROSITE" id="PS51208">
    <property type="entry name" value="AUTOTRANSPORTER"/>
    <property type="match status" value="1"/>
</dbReference>
<evidence type="ECO:0000256" key="16">
    <source>
        <dbReference type="SAM" id="SignalP"/>
    </source>
</evidence>
<feature type="domain" description="Autotransporter" evidence="17">
    <location>
        <begin position="920"/>
        <end position="1193"/>
    </location>
</feature>
<dbReference type="HOGENOM" id="CLU_261143_0_0_7"/>
<dbReference type="InterPro" id="IPR006315">
    <property type="entry name" value="OM_autotransptr_brl_dom"/>
</dbReference>
<keyword evidence="11 16" id="KW-0732">Signal</keyword>
<gene>
    <name evidence="18" type="ordered locus">HCD_01865</name>
</gene>
<dbReference type="NCBIfam" id="TIGR01414">
    <property type="entry name" value="autotrans_barl"/>
    <property type="match status" value="1"/>
</dbReference>
<evidence type="ECO:0000256" key="3">
    <source>
        <dbReference type="ARBA" id="ARBA00004418"/>
    </source>
</evidence>
<dbReference type="GO" id="GO:0009986">
    <property type="term" value="C:cell surface"/>
    <property type="evidence" value="ECO:0007669"/>
    <property type="project" value="UniProtKB-SubCell"/>
</dbReference>
<dbReference type="PRINTS" id="PR01656">
    <property type="entry name" value="VACCYTOTOXIN"/>
</dbReference>
<feature type="signal peptide" evidence="16">
    <location>
        <begin position="1"/>
        <end position="31"/>
    </location>
</feature>
<sequence length="1193" mass="130794">MNGKCFLTNISINKKRFVSALAISLASFLHAEVKNMDSTIIKDQWEWRYDSGDVAWYIQARWGRGNGINYNNQTDNNTYRLSGFRNYIGGPIKIDAPQTKFELGGYDGNSFTSVNWSTTNINFKAKEISINNFLEINNRIGTGLAKAPYRTNVNLEADYITNNSNGIIYLYDGSSLTLSSKDGKGKVDFKNGEVYMGKLQYPTAYSTRATMSLDASKVKELHINTLRVGDQNATQATIKGSQADYKDAQNSSSYKSANSVRNLFLWQDATLNFSGSTIHIANLNTRSDGNLRYFQANVIADAKDISFDKVNLKNSMYGRAIYIENRKENGNITLNGSLALDGRVGGDGYSDAKPLFHFRAKGKTTFEQDIALGAYATLRVDGGSFEAKKSIDASRGSNGSNATSLYFRWINGETKIHKLITSATNIMGKTFNIGELSVKVGHSGSANGYYTHFHNNIGISHIGIVRLEKGTSSYYQGGVLFNGGTKLTIDELYHQPWNFFDARKVNETEITKRLVFASPGGQGLIFNNLTLGKNATMEYGKDLSLSIAGNFTNNQGAMVINTQDNHFATLAVGGNATMKFNNLVNPDTGFYKPIIKINSAQTLTKNKDHVILTAKHIDYVSVSQNANTTITYTNNSHNHQAFKDRLALYNSNDRMDICVIRGDNHTIDDIKSCGRAIGDSQMQTTPEDYKYLAGKAWRYNAVVKTADSTRIAVNIKNSGHQPERCTSTDANVNTPATSKCKNNLKAEESHTTNLPVVGNKGVVVAHSRYALTPNLIAINKHNFGTIESVFELANRSDAINVINATSGTQGRDLLQTLLIDSHNAGYARQMIDATSTGEITKQLNVATETLNNIASLEHKTNSLQTLSLSNKMVVNTRLVNLSRKHTNNIDSFAKRLQALQDKRFASVGTMAEVLYQFAPKYEKPANVWANAIGGASLSNGGNTSLYGTSAGMDTYIEGENVEAIVGGFGSYGYSSFNNQASNLNSGANNTNFGLYSRVFANKHEFDFEAQGAVGSNNENLMFKGALLQGLNQGYSYLAYSAMANANYGYDFAFLNNALVFKPSVGVSYNHLGSTNMKSNSNQVALSNGASSRHLLSANANVEARYYYGDTSFFYMNAGILQELANFGFNNAMALNSFKVNATHNPLNTHARVMIGGELQLAKEVYLNLGVIYAHNLNTMIGNIASNLGMRYSF</sequence>
<dbReference type="SUPFAM" id="SSF103515">
    <property type="entry name" value="Autotransporter"/>
    <property type="match status" value="1"/>
</dbReference>
<name>I0ER31_HELCM</name>
<keyword evidence="8" id="KW-0964">Secreted</keyword>
<dbReference type="SMART" id="SM00869">
    <property type="entry name" value="Autotransporter"/>
    <property type="match status" value="1"/>
</dbReference>
<evidence type="ECO:0000313" key="18">
    <source>
        <dbReference type="EMBL" id="AFI05400.1"/>
    </source>
</evidence>
<evidence type="ECO:0000256" key="14">
    <source>
        <dbReference type="ARBA" id="ARBA00023136"/>
    </source>
</evidence>
<evidence type="ECO:0000256" key="12">
    <source>
        <dbReference type="ARBA" id="ARBA00022764"/>
    </source>
</evidence>
<dbReference type="GO" id="GO:0090729">
    <property type="term" value="F:toxin activity"/>
    <property type="evidence" value="ECO:0007669"/>
    <property type="project" value="UniProtKB-KW"/>
</dbReference>
<dbReference type="InterPro" id="IPR003842">
    <property type="entry name" value="Vacuolating_cytotoxin"/>
</dbReference>
<feature type="chain" id="PRO_5003625896" description="Vacuolating cytotoxin autotransporter" evidence="16">
    <location>
        <begin position="32"/>
        <end position="1193"/>
    </location>
</feature>
<evidence type="ECO:0000256" key="8">
    <source>
        <dbReference type="ARBA" id="ARBA00022525"/>
    </source>
</evidence>
<keyword evidence="12" id="KW-0574">Periplasm</keyword>
<evidence type="ECO:0000256" key="9">
    <source>
        <dbReference type="ARBA" id="ARBA00022656"/>
    </source>
</evidence>
<evidence type="ECO:0000256" key="15">
    <source>
        <dbReference type="ARBA" id="ARBA00023237"/>
    </source>
</evidence>
<evidence type="ECO:0000256" key="5">
    <source>
        <dbReference type="ARBA" id="ARBA00004613"/>
    </source>
</evidence>
<dbReference type="PATRIC" id="fig|1163745.3.peg.392"/>
<dbReference type="InterPro" id="IPR005546">
    <property type="entry name" value="Autotransporte_beta"/>
</dbReference>
<keyword evidence="15" id="KW-0998">Cell outer membrane</keyword>
<keyword evidence="13" id="KW-0843">Virulence</keyword>
<dbReference type="GO" id="GO:0005576">
    <property type="term" value="C:extracellular region"/>
    <property type="evidence" value="ECO:0007669"/>
    <property type="project" value="UniProtKB-SubCell"/>
</dbReference>
<evidence type="ECO:0000313" key="19">
    <source>
        <dbReference type="Proteomes" id="UP000005013"/>
    </source>
</evidence>
<keyword evidence="19" id="KW-1185">Reference proteome</keyword>
<dbReference type="Pfam" id="PF03797">
    <property type="entry name" value="Autotransporter"/>
    <property type="match status" value="1"/>
</dbReference>
<evidence type="ECO:0000256" key="6">
    <source>
        <dbReference type="ARBA" id="ARBA00017817"/>
    </source>
</evidence>
<comment type="function">
    <text evidence="1">Induces vacuolation of eukaryotic cells. Causes ulceration and gastric lesions.</text>
</comment>
<evidence type="ECO:0000256" key="10">
    <source>
        <dbReference type="ARBA" id="ARBA00022692"/>
    </source>
</evidence>
<keyword evidence="7" id="KW-1134">Transmembrane beta strand</keyword>
<dbReference type="GO" id="GO:0042597">
    <property type="term" value="C:periplasmic space"/>
    <property type="evidence" value="ECO:0007669"/>
    <property type="project" value="UniProtKB-SubCell"/>
</dbReference>
<dbReference type="EMBL" id="CP003481">
    <property type="protein sequence ID" value="AFI05400.1"/>
    <property type="molecule type" value="Genomic_DNA"/>
</dbReference>
<dbReference type="InterPro" id="IPR036709">
    <property type="entry name" value="Autotransporte_beta_dom_sf"/>
</dbReference>
<evidence type="ECO:0000256" key="11">
    <source>
        <dbReference type="ARBA" id="ARBA00022729"/>
    </source>
</evidence>
<protein>
    <recommendedName>
        <fullName evidence="6">Vacuolating cytotoxin autotransporter</fullName>
    </recommendedName>
</protein>
<evidence type="ECO:0000256" key="1">
    <source>
        <dbReference type="ARBA" id="ARBA00002940"/>
    </source>
</evidence>
<dbReference type="RefSeq" id="WP_014658925.1">
    <property type="nucleotide sequence ID" value="NC_017735.1"/>
</dbReference>
<organism evidence="18 19">
    <name type="scientific">Helicobacter cetorum (strain ATCC BAA-540 / CCUG 52418 / MIT 99-5656)</name>
    <dbReference type="NCBI Taxonomy" id="1163745"/>
    <lineage>
        <taxon>Bacteria</taxon>
        <taxon>Pseudomonadati</taxon>
        <taxon>Campylobacterota</taxon>
        <taxon>Epsilonproteobacteria</taxon>
        <taxon>Campylobacterales</taxon>
        <taxon>Helicobacteraceae</taxon>
        <taxon>Helicobacter</taxon>
    </lineage>
</organism>
<dbReference type="Proteomes" id="UP000005013">
    <property type="component" value="Chromosome"/>
</dbReference>
<dbReference type="Pfam" id="PF02691">
    <property type="entry name" value="VacA"/>
    <property type="match status" value="2"/>
</dbReference>
<dbReference type="Gene3D" id="2.40.128.130">
    <property type="entry name" value="Autotransporter beta-domain"/>
    <property type="match status" value="1"/>
</dbReference>
<evidence type="ECO:0000256" key="7">
    <source>
        <dbReference type="ARBA" id="ARBA00022452"/>
    </source>
</evidence>